<dbReference type="AlphaFoldDB" id="U3T9R7"/>
<reference evidence="2 3" key="1">
    <citation type="journal article" date="2013" name="Appl. Environ. Microbiol.">
        <title>Variation of the Virus-Related Elements within Syntenic Genomes of the Hyperthermophilic Archaeon Aeropyrum.</title>
        <authorList>
            <person name="Daifuku T."/>
            <person name="Yoshida T."/>
            <person name="Kitamura T."/>
            <person name="Kawaichi S."/>
            <person name="Inoue T."/>
            <person name="Nomura K."/>
            <person name="Yoshida Y."/>
            <person name="Kuno S."/>
            <person name="Sako Y."/>
        </authorList>
    </citation>
    <scope>NUCLEOTIDE SEQUENCE [LARGE SCALE GENOMIC DNA]</scope>
    <source>
        <strain evidence="2 3">SY1</strain>
    </source>
</reference>
<dbReference type="eggNOG" id="arCOG01191">
    <property type="taxonomic scope" value="Archaea"/>
</dbReference>
<feature type="domain" description="HEPN" evidence="1">
    <location>
        <begin position="31"/>
        <end position="143"/>
    </location>
</feature>
<name>U3T9R7_9CREN</name>
<dbReference type="Proteomes" id="UP000016887">
    <property type="component" value="Chromosome"/>
</dbReference>
<protein>
    <recommendedName>
        <fullName evidence="1">HEPN domain-containing protein</fullName>
    </recommendedName>
</protein>
<dbReference type="InterPro" id="IPR007842">
    <property type="entry name" value="HEPN_dom"/>
</dbReference>
<evidence type="ECO:0000259" key="1">
    <source>
        <dbReference type="PROSITE" id="PS50910"/>
    </source>
</evidence>
<gene>
    <name evidence="2" type="ORF">ACAM_0808</name>
</gene>
<accession>U3T9R7</accession>
<evidence type="ECO:0000313" key="3">
    <source>
        <dbReference type="Proteomes" id="UP000016887"/>
    </source>
</evidence>
<dbReference type="PROSITE" id="PS50910">
    <property type="entry name" value="HEPN"/>
    <property type="match status" value="1"/>
</dbReference>
<dbReference type="Pfam" id="PF05168">
    <property type="entry name" value="HEPN"/>
    <property type="match status" value="1"/>
</dbReference>
<sequence>MESAYCAEPLRACLRGGVWLVLDCEEADRWLRQARYTLESVRSDYDGGFYSWACFKANQAAEYSLKAVLRAGGVESFGHDLMGLWRRAKSLCPGLEDLRDCIALLNKMYVPTRYPDAWPGGATPFENYTRRDAEEALECSVRVYRAVEECLGEECEGA</sequence>
<evidence type="ECO:0000313" key="2">
    <source>
        <dbReference type="EMBL" id="BAN90277.1"/>
    </source>
</evidence>
<dbReference type="Gene3D" id="1.20.120.330">
    <property type="entry name" value="Nucleotidyltransferases domain 2"/>
    <property type="match status" value="1"/>
</dbReference>
<dbReference type="EMBL" id="AP012489">
    <property type="protein sequence ID" value="BAN90277.1"/>
    <property type="molecule type" value="Genomic_DNA"/>
</dbReference>
<dbReference type="SUPFAM" id="SSF81593">
    <property type="entry name" value="Nucleotidyltransferase substrate binding subunit/domain"/>
    <property type="match status" value="1"/>
</dbReference>
<keyword evidence="3" id="KW-1185">Reference proteome</keyword>
<dbReference type="KEGG" id="acj:ACAM_0808"/>
<dbReference type="STRING" id="1198449.ACAM_0808"/>
<organism evidence="2 3">
    <name type="scientific">Aeropyrum camini SY1 = JCM 12091</name>
    <dbReference type="NCBI Taxonomy" id="1198449"/>
    <lineage>
        <taxon>Archaea</taxon>
        <taxon>Thermoproteota</taxon>
        <taxon>Thermoprotei</taxon>
        <taxon>Desulfurococcales</taxon>
        <taxon>Desulfurococcaceae</taxon>
        <taxon>Aeropyrum</taxon>
    </lineage>
</organism>
<proteinExistence type="predicted"/>
<dbReference type="SMART" id="SM00748">
    <property type="entry name" value="HEPN"/>
    <property type="match status" value="1"/>
</dbReference>